<gene>
    <name evidence="1" type="ORF">D9758_008308</name>
</gene>
<accession>A0A8H5LN10</accession>
<dbReference type="EMBL" id="JAACJM010000034">
    <property type="protein sequence ID" value="KAF5363143.1"/>
    <property type="molecule type" value="Genomic_DNA"/>
</dbReference>
<dbReference type="AlphaFoldDB" id="A0A8H5LN10"/>
<dbReference type="Proteomes" id="UP000559256">
    <property type="component" value="Unassembled WGS sequence"/>
</dbReference>
<reference evidence="1 2" key="1">
    <citation type="journal article" date="2020" name="ISME J.">
        <title>Uncovering the hidden diversity of litter-decomposition mechanisms in mushroom-forming fungi.</title>
        <authorList>
            <person name="Floudas D."/>
            <person name="Bentzer J."/>
            <person name="Ahren D."/>
            <person name="Johansson T."/>
            <person name="Persson P."/>
            <person name="Tunlid A."/>
        </authorList>
    </citation>
    <scope>NUCLEOTIDE SEQUENCE [LARGE SCALE GENOMIC DNA]</scope>
    <source>
        <strain evidence="1 2">CBS 291.85</strain>
    </source>
</reference>
<evidence type="ECO:0000313" key="1">
    <source>
        <dbReference type="EMBL" id="KAF5363143.1"/>
    </source>
</evidence>
<name>A0A8H5LN10_9AGAR</name>
<keyword evidence="2" id="KW-1185">Reference proteome</keyword>
<protein>
    <submittedName>
        <fullName evidence="1">Uncharacterized protein</fullName>
    </submittedName>
</protein>
<sequence>MCPEKSTKIVQQIMKHPPSSSFWLMSQPGSTSFKAAFRDAWKMFLKDHQKQATLRSALGRLSNDDEQELVKIILANRLPHAHRQ</sequence>
<evidence type="ECO:0000313" key="2">
    <source>
        <dbReference type="Proteomes" id="UP000559256"/>
    </source>
</evidence>
<organism evidence="1 2">
    <name type="scientific">Tetrapyrgos nigripes</name>
    <dbReference type="NCBI Taxonomy" id="182062"/>
    <lineage>
        <taxon>Eukaryota</taxon>
        <taxon>Fungi</taxon>
        <taxon>Dikarya</taxon>
        <taxon>Basidiomycota</taxon>
        <taxon>Agaricomycotina</taxon>
        <taxon>Agaricomycetes</taxon>
        <taxon>Agaricomycetidae</taxon>
        <taxon>Agaricales</taxon>
        <taxon>Marasmiineae</taxon>
        <taxon>Marasmiaceae</taxon>
        <taxon>Tetrapyrgos</taxon>
    </lineage>
</organism>
<proteinExistence type="predicted"/>
<comment type="caution">
    <text evidence="1">The sequence shown here is derived from an EMBL/GenBank/DDBJ whole genome shotgun (WGS) entry which is preliminary data.</text>
</comment>